<reference evidence="7" key="1">
    <citation type="submission" date="2017-09" db="EMBL/GenBank/DDBJ databases">
        <authorList>
            <person name="Varghese N."/>
            <person name="Submissions S."/>
        </authorList>
    </citation>
    <scope>NUCLEOTIDE SEQUENCE [LARGE SCALE GENOMIC DNA]</scope>
    <source>
        <strain evidence="7">WG-1MB</strain>
    </source>
</reference>
<dbReference type="EMBL" id="OBDR01000002">
    <property type="protein sequence ID" value="SNY03594.1"/>
    <property type="molecule type" value="Genomic_DNA"/>
</dbReference>
<keyword evidence="4 6" id="KW-0418">Kinase</keyword>
<dbReference type="AlphaFoldDB" id="A0A285EYT5"/>
<dbReference type="PANTHER" id="PTHR43047:SF72">
    <property type="entry name" value="OSMOSENSING HISTIDINE PROTEIN KINASE SLN1"/>
    <property type="match status" value="1"/>
</dbReference>
<evidence type="ECO:0000259" key="5">
    <source>
        <dbReference type="PROSITE" id="PS50109"/>
    </source>
</evidence>
<name>A0A285EYT5_9EURY</name>
<evidence type="ECO:0000256" key="4">
    <source>
        <dbReference type="ARBA" id="ARBA00022777"/>
    </source>
</evidence>
<dbReference type="Proteomes" id="UP000217726">
    <property type="component" value="Unassembled WGS sequence"/>
</dbReference>
<dbReference type="PANTHER" id="PTHR43047">
    <property type="entry name" value="TWO-COMPONENT HISTIDINE PROTEIN KINASE"/>
    <property type="match status" value="1"/>
</dbReference>
<comment type="catalytic activity">
    <reaction evidence="1">
        <text>ATP + protein L-histidine = ADP + protein N-phospho-L-histidine.</text>
        <dbReference type="EC" id="2.7.13.3"/>
    </reaction>
</comment>
<dbReference type="PROSITE" id="PS50109">
    <property type="entry name" value="HIS_KIN"/>
    <property type="match status" value="1"/>
</dbReference>
<dbReference type="GO" id="GO:0000155">
    <property type="term" value="F:phosphorelay sensor kinase activity"/>
    <property type="evidence" value="ECO:0007669"/>
    <property type="project" value="TreeGrafter"/>
</dbReference>
<evidence type="ECO:0000256" key="1">
    <source>
        <dbReference type="ARBA" id="ARBA00000085"/>
    </source>
</evidence>
<protein>
    <recommendedName>
        <fullName evidence="2">histidine kinase</fullName>
        <ecNumber evidence="2">2.7.13.3</ecNumber>
    </recommendedName>
</protein>
<dbReference type="OrthoDB" id="342253at2157"/>
<dbReference type="Gene3D" id="3.30.565.10">
    <property type="entry name" value="Histidine kinase-like ATPase, C-terminal domain"/>
    <property type="match status" value="1"/>
</dbReference>
<dbReference type="InterPro" id="IPR005467">
    <property type="entry name" value="His_kinase_dom"/>
</dbReference>
<evidence type="ECO:0000256" key="3">
    <source>
        <dbReference type="ARBA" id="ARBA00022679"/>
    </source>
</evidence>
<dbReference type="EC" id="2.7.13.3" evidence="2"/>
<proteinExistence type="predicted"/>
<dbReference type="SUPFAM" id="SSF55874">
    <property type="entry name" value="ATPase domain of HSP90 chaperone/DNA topoisomerase II/histidine kinase"/>
    <property type="match status" value="1"/>
</dbReference>
<evidence type="ECO:0000313" key="6">
    <source>
        <dbReference type="EMBL" id="SNY03594.1"/>
    </source>
</evidence>
<organism evidence="6 7">
    <name type="scientific">Methanohalophilus euhalobius</name>
    <dbReference type="NCBI Taxonomy" id="51203"/>
    <lineage>
        <taxon>Archaea</taxon>
        <taxon>Methanobacteriati</taxon>
        <taxon>Methanobacteriota</taxon>
        <taxon>Stenosarchaea group</taxon>
        <taxon>Methanomicrobia</taxon>
        <taxon>Methanosarcinales</taxon>
        <taxon>Methanosarcinaceae</taxon>
        <taxon>Methanohalophilus</taxon>
    </lineage>
</organism>
<accession>A0A285EYT5</accession>
<dbReference type="PRINTS" id="PR00344">
    <property type="entry name" value="BCTRLSENSOR"/>
</dbReference>
<evidence type="ECO:0000256" key="2">
    <source>
        <dbReference type="ARBA" id="ARBA00012438"/>
    </source>
</evidence>
<keyword evidence="3" id="KW-0808">Transferase</keyword>
<dbReference type="Pfam" id="PF02518">
    <property type="entry name" value="HATPase_c"/>
    <property type="match status" value="1"/>
</dbReference>
<dbReference type="GO" id="GO:0009927">
    <property type="term" value="F:histidine phosphotransfer kinase activity"/>
    <property type="evidence" value="ECO:0007669"/>
    <property type="project" value="TreeGrafter"/>
</dbReference>
<dbReference type="InterPro" id="IPR003594">
    <property type="entry name" value="HATPase_dom"/>
</dbReference>
<sequence>MHIKIKDNGIGIPKEKLPRIFDIFYQIAGSTTRIYNGVGLGFHICKRVIIFITEVYRQGVWKDWVLQFM</sequence>
<dbReference type="GO" id="GO:0005886">
    <property type="term" value="C:plasma membrane"/>
    <property type="evidence" value="ECO:0007669"/>
    <property type="project" value="TreeGrafter"/>
</dbReference>
<feature type="domain" description="Histidine kinase" evidence="5">
    <location>
        <begin position="1"/>
        <end position="49"/>
    </location>
</feature>
<dbReference type="InterPro" id="IPR004358">
    <property type="entry name" value="Sig_transdc_His_kin-like_C"/>
</dbReference>
<keyword evidence="7" id="KW-1185">Reference proteome</keyword>
<gene>
    <name evidence="6" type="ORF">SAMN06295989_10290</name>
</gene>
<dbReference type="InterPro" id="IPR036890">
    <property type="entry name" value="HATPase_C_sf"/>
</dbReference>
<evidence type="ECO:0000313" key="7">
    <source>
        <dbReference type="Proteomes" id="UP000217726"/>
    </source>
</evidence>
<dbReference type="RefSeq" id="WP_096711695.1">
    <property type="nucleotide sequence ID" value="NZ_OBDR01000002.1"/>
</dbReference>